<feature type="transmembrane region" description="Helical" evidence="2">
    <location>
        <begin position="36"/>
        <end position="59"/>
    </location>
</feature>
<feature type="transmembrane region" description="Helical" evidence="2">
    <location>
        <begin position="71"/>
        <end position="93"/>
    </location>
</feature>
<dbReference type="AlphaFoldDB" id="G0TVK8"/>
<dbReference type="VEuPathDB" id="TriTrypDB:TvY486_0501840"/>
<organism evidence="3">
    <name type="scientific">Trypanosoma vivax (strain Y486)</name>
    <dbReference type="NCBI Taxonomy" id="1055687"/>
    <lineage>
        <taxon>Eukaryota</taxon>
        <taxon>Discoba</taxon>
        <taxon>Euglenozoa</taxon>
        <taxon>Kinetoplastea</taxon>
        <taxon>Metakinetoplastina</taxon>
        <taxon>Trypanosomatida</taxon>
        <taxon>Trypanosomatidae</taxon>
        <taxon>Trypanosoma</taxon>
        <taxon>Duttonella</taxon>
    </lineage>
</organism>
<dbReference type="Pfam" id="PF01554">
    <property type="entry name" value="MatE"/>
    <property type="match status" value="2"/>
</dbReference>
<dbReference type="EMBL" id="HE573021">
    <property type="protein sequence ID" value="CCC47974.1"/>
    <property type="molecule type" value="Genomic_DNA"/>
</dbReference>
<comment type="similarity">
    <text evidence="1">Belongs to the multi antimicrobial extrusion (MATE) (TC 2.A.66.1) family.</text>
</comment>
<proteinExistence type="inferred from homology"/>
<evidence type="ECO:0000256" key="1">
    <source>
        <dbReference type="ARBA" id="ARBA00010199"/>
    </source>
</evidence>
<feature type="transmembrane region" description="Helical" evidence="2">
    <location>
        <begin position="327"/>
        <end position="350"/>
    </location>
</feature>
<feature type="transmembrane region" description="Helical" evidence="2">
    <location>
        <begin position="362"/>
        <end position="380"/>
    </location>
</feature>
<evidence type="ECO:0000313" key="3">
    <source>
        <dbReference type="EMBL" id="CCC47974.1"/>
    </source>
</evidence>
<name>G0TVK8_TRYVY</name>
<dbReference type="PANTHER" id="PTHR11206">
    <property type="entry name" value="MULTIDRUG RESISTANCE PROTEIN"/>
    <property type="match status" value="1"/>
</dbReference>
<reference evidence="3" key="1">
    <citation type="journal article" date="2012" name="Proc. Natl. Acad. Sci. U.S.A.">
        <title>Antigenic diversity is generated by distinct evolutionary mechanisms in African trypanosome species.</title>
        <authorList>
            <person name="Jackson A.P."/>
            <person name="Berry A."/>
            <person name="Aslett M."/>
            <person name="Allison H.C."/>
            <person name="Burton P."/>
            <person name="Vavrova-Anderson J."/>
            <person name="Brown R."/>
            <person name="Browne H."/>
            <person name="Corton N."/>
            <person name="Hauser H."/>
            <person name="Gamble J."/>
            <person name="Gilderthorp R."/>
            <person name="Marcello L."/>
            <person name="McQuillan J."/>
            <person name="Otto T.D."/>
            <person name="Quail M.A."/>
            <person name="Sanders M.J."/>
            <person name="van Tonder A."/>
            <person name="Ginger M.L."/>
            <person name="Field M.C."/>
            <person name="Barry J.D."/>
            <person name="Hertz-Fowler C."/>
            <person name="Berriman M."/>
        </authorList>
    </citation>
    <scope>NUCLEOTIDE SEQUENCE</scope>
    <source>
        <strain evidence="3">Y486</strain>
    </source>
</reference>
<dbReference type="InterPro" id="IPR002528">
    <property type="entry name" value="MATE_fam"/>
</dbReference>
<dbReference type="GO" id="GO:0016020">
    <property type="term" value="C:membrane"/>
    <property type="evidence" value="ECO:0007669"/>
    <property type="project" value="InterPro"/>
</dbReference>
<keyword evidence="2" id="KW-1133">Transmembrane helix</keyword>
<feature type="transmembrane region" description="Helical" evidence="2">
    <location>
        <begin position="401"/>
        <end position="423"/>
    </location>
</feature>
<accession>G0TVK8</accession>
<keyword evidence="2" id="KW-0812">Transmembrane</keyword>
<dbReference type="GO" id="GO:0015297">
    <property type="term" value="F:antiporter activity"/>
    <property type="evidence" value="ECO:0007669"/>
    <property type="project" value="InterPro"/>
</dbReference>
<sequence length="480" mass="52289">MAALTLSFTGGMPEPGALPPTMTTFQLVMQIMKMTFSLSLVQIAQFSLGITMVAVAGTIGVRELGGTSLGYTIISSTAFAFGAGISGALETLLSHEYGMNPNSKMYGVYTQRMFLLLLIVYLLLTPAILFTDRLLIAIGQQAEVVCFTGEFCRFAVWGCFFCTMLEMIRRYFACQGMGTSLSVGLILAAALFPPILIGCVKLMGYTGIGVGWTLLMMLTCGGLVLYLIVTKKYTNTWSGWSDAAFHDWGHITRLAIPSMCMMLSEWVALEVNTICAGFGTKEELAAFGVSTQVSGMCWSIASGTYMAASVMVGTAIGEGRPLLARRAACFCLIISLVISLVNVTVIVSTQNYFLLLFTHDEQVIAIIKSMIKYMVVYHIFDVFQSCMMGVLRGCGMQKQGAIVIFIIYSFLGVPLGIVLFFFSDLGIQALWLGPTVGVTLVGFPIYLYIYMYYIKWELLKPQTDGSGAHVVVVTPHQNAE</sequence>
<gene>
    <name evidence="3" type="ORF">TVY486_0501840</name>
</gene>
<keyword evidence="2" id="KW-0472">Membrane</keyword>
<evidence type="ECO:0000256" key="2">
    <source>
        <dbReference type="SAM" id="Phobius"/>
    </source>
</evidence>
<feature type="transmembrane region" description="Helical" evidence="2">
    <location>
        <begin position="429"/>
        <end position="453"/>
    </location>
</feature>
<feature type="transmembrane region" description="Helical" evidence="2">
    <location>
        <begin position="209"/>
        <end position="229"/>
    </location>
</feature>
<feature type="transmembrane region" description="Helical" evidence="2">
    <location>
        <begin position="114"/>
        <end position="131"/>
    </location>
</feature>
<dbReference type="NCBIfam" id="TIGR00797">
    <property type="entry name" value="matE"/>
    <property type="match status" value="1"/>
</dbReference>
<feature type="transmembrane region" description="Helical" evidence="2">
    <location>
        <begin position="151"/>
        <end position="168"/>
    </location>
</feature>
<protein>
    <submittedName>
        <fullName evidence="3">Putative membrane transporter protein</fullName>
    </submittedName>
</protein>
<feature type="transmembrane region" description="Helical" evidence="2">
    <location>
        <begin position="180"/>
        <end position="203"/>
    </location>
</feature>
<dbReference type="GO" id="GO:0042910">
    <property type="term" value="F:xenobiotic transmembrane transporter activity"/>
    <property type="evidence" value="ECO:0007669"/>
    <property type="project" value="InterPro"/>
</dbReference>